<dbReference type="InterPro" id="IPR051015">
    <property type="entry name" value="EvgA-like"/>
</dbReference>
<dbReference type="RefSeq" id="WP_342687649.1">
    <property type="nucleotide sequence ID" value="NZ_JAZBJM010000008.1"/>
</dbReference>
<reference evidence="4 7" key="1">
    <citation type="submission" date="2024-01" db="EMBL/GenBank/DDBJ databases">
        <title>Aequorivita flavus sp. nov., isolated from deep-sea sediment.</title>
        <authorList>
            <person name="Chen X."/>
        </authorList>
    </citation>
    <scope>NUCLEOTIDE SEQUENCE</scope>
    <source>
        <strain evidence="4">MCCC 1A16923</strain>
        <strain evidence="5 7">MCCC 1A16935</strain>
    </source>
</reference>
<keyword evidence="1" id="KW-0597">Phosphoprotein</keyword>
<gene>
    <name evidence="5" type="ORF">VZD24_11285</name>
    <name evidence="4" type="ORF">VZD85_11700</name>
</gene>
<feature type="modified residue" description="4-aspartylphosphate" evidence="1">
    <location>
        <position position="67"/>
    </location>
</feature>
<organism evidence="4 6">
    <name type="scientific">Aequorivita flava</name>
    <dbReference type="NCBI Taxonomy" id="3114371"/>
    <lineage>
        <taxon>Bacteria</taxon>
        <taxon>Pseudomonadati</taxon>
        <taxon>Bacteroidota</taxon>
        <taxon>Flavobacteriia</taxon>
        <taxon>Flavobacteriales</taxon>
        <taxon>Flavobacteriaceae</taxon>
        <taxon>Aequorivita</taxon>
    </lineage>
</organism>
<feature type="coiled-coil region" evidence="2">
    <location>
        <begin position="11"/>
        <end position="38"/>
    </location>
</feature>
<accession>A0AB35YXT6</accession>
<evidence type="ECO:0000256" key="2">
    <source>
        <dbReference type="SAM" id="Coils"/>
    </source>
</evidence>
<dbReference type="InterPro" id="IPR011006">
    <property type="entry name" value="CheY-like_superfamily"/>
</dbReference>
<evidence type="ECO:0000259" key="3">
    <source>
        <dbReference type="PROSITE" id="PS50110"/>
    </source>
</evidence>
<dbReference type="GO" id="GO:0000160">
    <property type="term" value="P:phosphorelay signal transduction system"/>
    <property type="evidence" value="ECO:0007669"/>
    <property type="project" value="InterPro"/>
</dbReference>
<evidence type="ECO:0000313" key="4">
    <source>
        <dbReference type="EMBL" id="MEM0519022.1"/>
    </source>
</evidence>
<dbReference type="PROSITE" id="PS50110">
    <property type="entry name" value="RESPONSE_REGULATORY"/>
    <property type="match status" value="1"/>
</dbReference>
<sequence length="227" mass="26195">MKTKSINVLMVDDHKMILKSYAEELKEIENRTENYRFQIEQAYSLLQAIEVLKCTFEKRELHLVLLDIGLPNSDVPGYKSGLELGLSIRKNYPSIKIIVITSFNTYPLIQRLFDIIKPEGILLKGELDPNGLQAAVQDVLEGVPYYTKTVRKFLTQVPAKPNVLDHYDMLILYHLSEGVLTKELAQYLPLSLRSIERRKNKLKDILNLDYKSSDVRLLNRAKEEGFL</sequence>
<dbReference type="SMART" id="SM00448">
    <property type="entry name" value="REC"/>
    <property type="match status" value="1"/>
</dbReference>
<dbReference type="Pfam" id="PF00072">
    <property type="entry name" value="Response_reg"/>
    <property type="match status" value="1"/>
</dbReference>
<dbReference type="Proteomes" id="UP001388259">
    <property type="component" value="Unassembled WGS sequence"/>
</dbReference>
<evidence type="ECO:0000256" key="1">
    <source>
        <dbReference type="PROSITE-ProRule" id="PRU00169"/>
    </source>
</evidence>
<dbReference type="PANTHER" id="PTHR45566:SF1">
    <property type="entry name" value="HTH-TYPE TRANSCRIPTIONAL REGULATOR YHJB-RELATED"/>
    <property type="match status" value="1"/>
</dbReference>
<name>A0AB35YXT6_9FLAO</name>
<keyword evidence="7" id="KW-1185">Reference proteome</keyword>
<dbReference type="EMBL" id="JBANCF010000009">
    <property type="protein sequence ID" value="MEM0574103.1"/>
    <property type="molecule type" value="Genomic_DNA"/>
</dbReference>
<dbReference type="SUPFAM" id="SSF52172">
    <property type="entry name" value="CheY-like"/>
    <property type="match status" value="1"/>
</dbReference>
<feature type="domain" description="Response regulatory" evidence="3">
    <location>
        <begin position="7"/>
        <end position="139"/>
    </location>
</feature>
<dbReference type="Gene3D" id="3.40.50.2300">
    <property type="match status" value="1"/>
</dbReference>
<evidence type="ECO:0000313" key="7">
    <source>
        <dbReference type="Proteomes" id="UP001390963"/>
    </source>
</evidence>
<dbReference type="EMBL" id="JAZBJM010000008">
    <property type="protein sequence ID" value="MEM0519022.1"/>
    <property type="molecule type" value="Genomic_DNA"/>
</dbReference>
<comment type="caution">
    <text evidence="4">The sequence shown here is derived from an EMBL/GenBank/DDBJ whole genome shotgun (WGS) entry which is preliminary data.</text>
</comment>
<evidence type="ECO:0000313" key="5">
    <source>
        <dbReference type="EMBL" id="MEM0574103.1"/>
    </source>
</evidence>
<evidence type="ECO:0000313" key="6">
    <source>
        <dbReference type="Proteomes" id="UP001388259"/>
    </source>
</evidence>
<proteinExistence type="predicted"/>
<dbReference type="InterPro" id="IPR001789">
    <property type="entry name" value="Sig_transdc_resp-reg_receiver"/>
</dbReference>
<dbReference type="PANTHER" id="PTHR45566">
    <property type="entry name" value="HTH-TYPE TRANSCRIPTIONAL REGULATOR YHJB-RELATED"/>
    <property type="match status" value="1"/>
</dbReference>
<keyword evidence="2" id="KW-0175">Coiled coil</keyword>
<protein>
    <submittedName>
        <fullName evidence="4">Response regulator</fullName>
    </submittedName>
</protein>
<dbReference type="Proteomes" id="UP001390963">
    <property type="component" value="Unassembled WGS sequence"/>
</dbReference>
<dbReference type="AlphaFoldDB" id="A0AB35YXT6"/>